<organism evidence="1 2">
    <name type="scientific">Dysgonomonas hofstadii</name>
    <dbReference type="NCBI Taxonomy" id="637886"/>
    <lineage>
        <taxon>Bacteria</taxon>
        <taxon>Pseudomonadati</taxon>
        <taxon>Bacteroidota</taxon>
        <taxon>Bacteroidia</taxon>
        <taxon>Bacteroidales</taxon>
        <taxon>Dysgonomonadaceae</taxon>
        <taxon>Dysgonomonas</taxon>
    </lineage>
</organism>
<dbReference type="RefSeq" id="WP_183306259.1">
    <property type="nucleotide sequence ID" value="NZ_JACIEP010000003.1"/>
</dbReference>
<gene>
    <name evidence="1" type="ORF">GGR21_001219</name>
</gene>
<accession>A0A840CHA5</accession>
<protein>
    <recommendedName>
        <fullName evidence="3">Fimbrillin-A associated anchor protein Mfa1 and Mfa2</fullName>
    </recommendedName>
</protein>
<dbReference type="EMBL" id="JACIEP010000003">
    <property type="protein sequence ID" value="MBB4035330.1"/>
    <property type="molecule type" value="Genomic_DNA"/>
</dbReference>
<reference evidence="1 2" key="1">
    <citation type="submission" date="2020-08" db="EMBL/GenBank/DDBJ databases">
        <title>Genomic Encyclopedia of Type Strains, Phase IV (KMG-IV): sequencing the most valuable type-strain genomes for metagenomic binning, comparative biology and taxonomic classification.</title>
        <authorList>
            <person name="Goeker M."/>
        </authorList>
    </citation>
    <scope>NUCLEOTIDE SEQUENCE [LARGE SCALE GENOMIC DNA]</scope>
    <source>
        <strain evidence="1 2">DSM 104969</strain>
    </source>
</reference>
<evidence type="ECO:0008006" key="3">
    <source>
        <dbReference type="Google" id="ProtNLM"/>
    </source>
</evidence>
<sequence>MNKRYSSQVLYLLVISLVILLVPSCTYDYFEDETNYEIYVPKADKNLRTETYGIEDLSIFIYNDVLQKERYSHNPFSENARSLLGNFNFRLYPGNYNVYCFTNVQDIYFQDLNTYSEARFDLKQSTDGTYEEPSAIYVDYKNTTINFPGPVVSDTALLESKYVGRICVAFKNLTEVNSQLTKANIKEVRIEATGIGTTQYLSKLTSIDLTRSSRKTPGDKMKLVSTVFDLEYKDFPFGIQNYYYPSPDLTEEEYQNIPIDLTLSFIGLSGETIYEMSIAVVDKAKNPLVLHMNETLVVEVDGNNIQILHLDDIEDWNPQIEVEGGSGSGSGGIDA</sequence>
<keyword evidence="2" id="KW-1185">Reference proteome</keyword>
<evidence type="ECO:0000313" key="2">
    <source>
        <dbReference type="Proteomes" id="UP000555103"/>
    </source>
</evidence>
<name>A0A840CHA5_9BACT</name>
<evidence type="ECO:0000313" key="1">
    <source>
        <dbReference type="EMBL" id="MBB4035330.1"/>
    </source>
</evidence>
<dbReference type="AlphaFoldDB" id="A0A840CHA5"/>
<comment type="caution">
    <text evidence="1">The sequence shown here is derived from an EMBL/GenBank/DDBJ whole genome shotgun (WGS) entry which is preliminary data.</text>
</comment>
<proteinExistence type="predicted"/>
<dbReference type="Proteomes" id="UP000555103">
    <property type="component" value="Unassembled WGS sequence"/>
</dbReference>